<dbReference type="AlphaFoldDB" id="A0A917T7M7"/>
<reference evidence="1" key="2">
    <citation type="submission" date="2020-09" db="EMBL/GenBank/DDBJ databases">
        <authorList>
            <person name="Sun Q."/>
            <person name="Zhou Y."/>
        </authorList>
    </citation>
    <scope>NUCLEOTIDE SEQUENCE</scope>
    <source>
        <strain evidence="1">CGMCC 4.7308</strain>
    </source>
</reference>
<organism evidence="1 2">
    <name type="scientific">Nakamurella endophytica</name>
    <dbReference type="NCBI Taxonomy" id="1748367"/>
    <lineage>
        <taxon>Bacteria</taxon>
        <taxon>Bacillati</taxon>
        <taxon>Actinomycetota</taxon>
        <taxon>Actinomycetes</taxon>
        <taxon>Nakamurellales</taxon>
        <taxon>Nakamurellaceae</taxon>
        <taxon>Nakamurella</taxon>
    </lineage>
</organism>
<dbReference type="EMBL" id="BMNA01000010">
    <property type="protein sequence ID" value="GGM12482.1"/>
    <property type="molecule type" value="Genomic_DNA"/>
</dbReference>
<dbReference type="Proteomes" id="UP000655208">
    <property type="component" value="Unassembled WGS sequence"/>
</dbReference>
<reference evidence="1" key="1">
    <citation type="journal article" date="2014" name="Int. J. Syst. Evol. Microbiol.">
        <title>Complete genome sequence of Corynebacterium casei LMG S-19264T (=DSM 44701T), isolated from a smear-ripened cheese.</title>
        <authorList>
            <consortium name="US DOE Joint Genome Institute (JGI-PGF)"/>
            <person name="Walter F."/>
            <person name="Albersmeier A."/>
            <person name="Kalinowski J."/>
            <person name="Ruckert C."/>
        </authorList>
    </citation>
    <scope>NUCLEOTIDE SEQUENCE</scope>
    <source>
        <strain evidence="1">CGMCC 4.7308</strain>
    </source>
</reference>
<accession>A0A917T7M7</accession>
<keyword evidence="2" id="KW-1185">Reference proteome</keyword>
<sequence length="95" mass="9930">MAGSPDPVPSGRPCPVVAVRGNTPHSLADFVDDVHFTVDLGAGMTAVAGVGAPDGTAVRVRQKDDNTKDVRVWLVRLDPRGVFTAELVSPLAPSR</sequence>
<evidence type="ECO:0000313" key="2">
    <source>
        <dbReference type="Proteomes" id="UP000655208"/>
    </source>
</evidence>
<gene>
    <name evidence="1" type="ORF">GCM10011594_35460</name>
</gene>
<protein>
    <submittedName>
        <fullName evidence="1">Uncharacterized protein</fullName>
    </submittedName>
</protein>
<evidence type="ECO:0000313" key="1">
    <source>
        <dbReference type="EMBL" id="GGM12482.1"/>
    </source>
</evidence>
<name>A0A917T7M7_9ACTN</name>
<comment type="caution">
    <text evidence="1">The sequence shown here is derived from an EMBL/GenBank/DDBJ whole genome shotgun (WGS) entry which is preliminary data.</text>
</comment>
<proteinExistence type="predicted"/>